<keyword evidence="2" id="KW-0732">Signal</keyword>
<feature type="transmembrane region" description="Helical" evidence="1">
    <location>
        <begin position="121"/>
        <end position="143"/>
    </location>
</feature>
<dbReference type="AlphaFoldDB" id="A0AA39R780"/>
<keyword evidence="4" id="KW-1185">Reference proteome</keyword>
<keyword evidence="1" id="KW-1133">Transmembrane helix</keyword>
<evidence type="ECO:0000313" key="3">
    <source>
        <dbReference type="EMBL" id="KAK0514583.1"/>
    </source>
</evidence>
<dbReference type="Proteomes" id="UP001166286">
    <property type="component" value="Unassembled WGS sequence"/>
</dbReference>
<name>A0AA39R780_9LECA</name>
<organism evidence="3 4">
    <name type="scientific">Cladonia borealis</name>
    <dbReference type="NCBI Taxonomy" id="184061"/>
    <lineage>
        <taxon>Eukaryota</taxon>
        <taxon>Fungi</taxon>
        <taxon>Dikarya</taxon>
        <taxon>Ascomycota</taxon>
        <taxon>Pezizomycotina</taxon>
        <taxon>Lecanoromycetes</taxon>
        <taxon>OSLEUM clade</taxon>
        <taxon>Lecanoromycetidae</taxon>
        <taxon>Lecanorales</taxon>
        <taxon>Lecanorineae</taxon>
        <taxon>Cladoniaceae</taxon>
        <taxon>Cladonia</taxon>
    </lineage>
</organism>
<evidence type="ECO:0000256" key="2">
    <source>
        <dbReference type="SAM" id="SignalP"/>
    </source>
</evidence>
<evidence type="ECO:0000256" key="1">
    <source>
        <dbReference type="SAM" id="Phobius"/>
    </source>
</evidence>
<keyword evidence="1" id="KW-0472">Membrane</keyword>
<feature type="chain" id="PRO_5041206285" evidence="2">
    <location>
        <begin position="30"/>
        <end position="351"/>
    </location>
</feature>
<evidence type="ECO:0000313" key="4">
    <source>
        <dbReference type="Proteomes" id="UP001166286"/>
    </source>
</evidence>
<keyword evidence="1" id="KW-0812">Transmembrane</keyword>
<feature type="transmembrane region" description="Helical" evidence="1">
    <location>
        <begin position="227"/>
        <end position="248"/>
    </location>
</feature>
<feature type="transmembrane region" description="Helical" evidence="1">
    <location>
        <begin position="179"/>
        <end position="207"/>
    </location>
</feature>
<proteinExistence type="predicted"/>
<gene>
    <name evidence="3" type="ORF">JMJ35_003200</name>
</gene>
<sequence>MEPVSFVSLLSLVTPALQFMSFGLRVVEASELARTQRSAEKEALVSNYGHAVGVPVSLLLGNTATQYLRIQRGVLNGDDENAVDFRQAVTNECNMTAIAGAIIAQVAITGLSLPSLSSVHWLARAFLLLSLISGCLSVYYACVLQRIVGKLYRPSHIRNWLRLPPPSGKGETDDRKASLMAILIISAPFTMVKVSIFSFLIGLTIYQGYTWTRALDSSAGIGASRDIFITLVVGLGFCIIFFIIAFAAKDIETLMRTGRTKLDEEEEVKGLQPNVDTPLQVIQGSSSRHHQNGDRPVSPRTLAAALDAAAKAHAECAEADRLVAQLLPLTSTTHADESSSGAVNDYSGGTV</sequence>
<accession>A0AA39R780</accession>
<reference evidence="3" key="1">
    <citation type="submission" date="2023-03" db="EMBL/GenBank/DDBJ databases">
        <title>Complete genome of Cladonia borealis.</title>
        <authorList>
            <person name="Park H."/>
        </authorList>
    </citation>
    <scope>NUCLEOTIDE SEQUENCE</scope>
    <source>
        <strain evidence="3">ANT050790</strain>
    </source>
</reference>
<feature type="signal peptide" evidence="2">
    <location>
        <begin position="1"/>
        <end position="29"/>
    </location>
</feature>
<protein>
    <submittedName>
        <fullName evidence="3">Uncharacterized protein</fullName>
    </submittedName>
</protein>
<comment type="caution">
    <text evidence="3">The sequence shown here is derived from an EMBL/GenBank/DDBJ whole genome shotgun (WGS) entry which is preliminary data.</text>
</comment>
<dbReference type="EMBL" id="JAFEKC020000005">
    <property type="protein sequence ID" value="KAK0514583.1"/>
    <property type="molecule type" value="Genomic_DNA"/>
</dbReference>